<name>A0A1R3IDA8_COCAP</name>
<dbReference type="AlphaFoldDB" id="A0A1R3IDA8"/>
<keyword evidence="2" id="KW-1185">Reference proteome</keyword>
<comment type="caution">
    <text evidence="1">The sequence shown here is derived from an EMBL/GenBank/DDBJ whole genome shotgun (WGS) entry which is preliminary data.</text>
</comment>
<sequence>MASPSRLILKPLTKRHRLCSTSPPFLSKTSASRSVLLLFSNTVT</sequence>
<protein>
    <submittedName>
        <fullName evidence="1">Uncharacterized protein</fullName>
    </submittedName>
</protein>
<proteinExistence type="predicted"/>
<evidence type="ECO:0000313" key="1">
    <source>
        <dbReference type="EMBL" id="OMO80582.1"/>
    </source>
</evidence>
<reference evidence="1 2" key="1">
    <citation type="submission" date="2013-09" db="EMBL/GenBank/DDBJ databases">
        <title>Corchorus capsularis genome sequencing.</title>
        <authorList>
            <person name="Alam M."/>
            <person name="Haque M.S."/>
            <person name="Islam M.S."/>
            <person name="Emdad E.M."/>
            <person name="Islam M.M."/>
            <person name="Ahmed B."/>
            <person name="Halim A."/>
            <person name="Hossen Q.M.M."/>
            <person name="Hossain M.Z."/>
            <person name="Ahmed R."/>
            <person name="Khan M.M."/>
            <person name="Islam R."/>
            <person name="Rashid M.M."/>
            <person name="Khan S.A."/>
            <person name="Rahman M.S."/>
            <person name="Alam M."/>
        </authorList>
    </citation>
    <scope>NUCLEOTIDE SEQUENCE [LARGE SCALE GENOMIC DNA]</scope>
    <source>
        <strain evidence="2">cv. CVL-1</strain>
        <tissue evidence="1">Whole seedling</tissue>
    </source>
</reference>
<evidence type="ECO:0000313" key="2">
    <source>
        <dbReference type="Proteomes" id="UP000188268"/>
    </source>
</evidence>
<dbReference type="Proteomes" id="UP000188268">
    <property type="component" value="Unassembled WGS sequence"/>
</dbReference>
<organism evidence="1 2">
    <name type="scientific">Corchorus capsularis</name>
    <name type="common">Jute</name>
    <dbReference type="NCBI Taxonomy" id="210143"/>
    <lineage>
        <taxon>Eukaryota</taxon>
        <taxon>Viridiplantae</taxon>
        <taxon>Streptophyta</taxon>
        <taxon>Embryophyta</taxon>
        <taxon>Tracheophyta</taxon>
        <taxon>Spermatophyta</taxon>
        <taxon>Magnoliopsida</taxon>
        <taxon>eudicotyledons</taxon>
        <taxon>Gunneridae</taxon>
        <taxon>Pentapetalae</taxon>
        <taxon>rosids</taxon>
        <taxon>malvids</taxon>
        <taxon>Malvales</taxon>
        <taxon>Malvaceae</taxon>
        <taxon>Grewioideae</taxon>
        <taxon>Apeibeae</taxon>
        <taxon>Corchorus</taxon>
    </lineage>
</organism>
<dbReference type="Gramene" id="OMO80582">
    <property type="protein sequence ID" value="OMO80582"/>
    <property type="gene ID" value="CCACVL1_12878"/>
</dbReference>
<accession>A0A1R3IDA8</accession>
<dbReference type="EMBL" id="AWWV01010292">
    <property type="protein sequence ID" value="OMO80582.1"/>
    <property type="molecule type" value="Genomic_DNA"/>
</dbReference>
<gene>
    <name evidence="1" type="ORF">CCACVL1_12878</name>
</gene>